<dbReference type="AlphaFoldDB" id="A0A093Y844"/>
<proteinExistence type="predicted"/>
<evidence type="ECO:0000313" key="2">
    <source>
        <dbReference type="EMBL" id="KFX53658.1"/>
    </source>
</evidence>
<name>A0A093Y844_TALMA</name>
<dbReference type="HOGENOM" id="CLU_2293567_0_0_1"/>
<organism evidence="2">
    <name type="scientific">Talaromyces marneffei PM1</name>
    <dbReference type="NCBI Taxonomy" id="1077442"/>
    <lineage>
        <taxon>Eukaryota</taxon>
        <taxon>Fungi</taxon>
        <taxon>Dikarya</taxon>
        <taxon>Ascomycota</taxon>
        <taxon>Pezizomycotina</taxon>
        <taxon>Eurotiomycetes</taxon>
        <taxon>Eurotiomycetidae</taxon>
        <taxon>Eurotiales</taxon>
        <taxon>Trichocomaceae</taxon>
        <taxon>Talaromyces</taxon>
        <taxon>Talaromyces sect. Talaromyces</taxon>
    </lineage>
</organism>
<protein>
    <submittedName>
        <fullName evidence="2">Uncharacterized protein</fullName>
    </submittedName>
</protein>
<comment type="caution">
    <text evidence="2">The sequence shown here is derived from an EMBL/GenBank/DDBJ whole genome shotgun (WGS) entry which is preliminary data.</text>
</comment>
<accession>A0A093Y844</accession>
<dbReference type="EMBL" id="JPOX01000001">
    <property type="protein sequence ID" value="KFX53658.1"/>
    <property type="molecule type" value="Genomic_DNA"/>
</dbReference>
<gene>
    <name evidence="2" type="ORF">GQ26_0014140</name>
</gene>
<feature type="compositionally biased region" description="Polar residues" evidence="1">
    <location>
        <begin position="86"/>
        <end position="101"/>
    </location>
</feature>
<feature type="region of interest" description="Disordered" evidence="1">
    <location>
        <begin position="81"/>
        <end position="101"/>
    </location>
</feature>
<evidence type="ECO:0000256" key="1">
    <source>
        <dbReference type="SAM" id="MobiDB-lite"/>
    </source>
</evidence>
<sequence length="101" mass="11062">MDDHLTAYGTSPSRNCNVLATVNGGQCHPPNHAVRRAYPITPELAATPPGRAYALTTPQNQNVRQSPEFAVRNGWNQETLLRRLQPGSQLDDTPSPLTTRS</sequence>
<reference evidence="2" key="1">
    <citation type="journal article" date="2014" name="PLoS Genet.">
        <title>Signature Gene Expression Reveals Novel Clues to the Molecular Mechanisms of Dimorphic Transition in Penicillium marneffei.</title>
        <authorList>
            <person name="Yang E."/>
            <person name="Wang G."/>
            <person name="Cai J."/>
            <person name="Woo P.C."/>
            <person name="Lau S.K."/>
            <person name="Yuen K.-Y."/>
            <person name="Chow W.-N."/>
            <person name="Lin X."/>
        </authorList>
    </citation>
    <scope>NUCLEOTIDE SEQUENCE [LARGE SCALE GENOMIC DNA]</scope>
    <source>
        <strain evidence="2">PM1</strain>
    </source>
</reference>